<organism evidence="1 2">
    <name type="scientific">Lasius platythorax</name>
    <dbReference type="NCBI Taxonomy" id="488582"/>
    <lineage>
        <taxon>Eukaryota</taxon>
        <taxon>Metazoa</taxon>
        <taxon>Ecdysozoa</taxon>
        <taxon>Arthropoda</taxon>
        <taxon>Hexapoda</taxon>
        <taxon>Insecta</taxon>
        <taxon>Pterygota</taxon>
        <taxon>Neoptera</taxon>
        <taxon>Endopterygota</taxon>
        <taxon>Hymenoptera</taxon>
        <taxon>Apocrita</taxon>
        <taxon>Aculeata</taxon>
        <taxon>Formicoidea</taxon>
        <taxon>Formicidae</taxon>
        <taxon>Formicinae</taxon>
        <taxon>Lasius</taxon>
        <taxon>Lasius</taxon>
    </lineage>
</organism>
<name>A0AAV2MZ40_9HYME</name>
<protein>
    <submittedName>
        <fullName evidence="1">Uncharacterized protein</fullName>
    </submittedName>
</protein>
<comment type="caution">
    <text evidence="1">The sequence shown here is derived from an EMBL/GenBank/DDBJ whole genome shotgun (WGS) entry which is preliminary data.</text>
</comment>
<dbReference type="AlphaFoldDB" id="A0AAV2MZ40"/>
<evidence type="ECO:0000313" key="2">
    <source>
        <dbReference type="Proteomes" id="UP001497644"/>
    </source>
</evidence>
<evidence type="ECO:0000313" key="1">
    <source>
        <dbReference type="EMBL" id="CAL1672505.1"/>
    </source>
</evidence>
<gene>
    <name evidence="1" type="ORF">LPLAT_LOCUS8309</name>
</gene>
<proteinExistence type="predicted"/>
<dbReference type="Proteomes" id="UP001497644">
    <property type="component" value="Unassembled WGS sequence"/>
</dbReference>
<sequence>MLHATQGTRFDATNHLRYAQVPAFSVGNATKVLIGQISSFCGSEEEDVEHWIEKIESTALLHRVCSVDMLSAAASKLTKVARKWFDLKAGVVNRDWDCFKQAIISRFRRNVVFTAVMQKVEARK</sequence>
<dbReference type="EMBL" id="CAXIPU020000607">
    <property type="protein sequence ID" value="CAL1672505.1"/>
    <property type="molecule type" value="Genomic_DNA"/>
</dbReference>
<reference evidence="1" key="1">
    <citation type="submission" date="2024-04" db="EMBL/GenBank/DDBJ databases">
        <authorList>
            <consortium name="Molecular Ecology Group"/>
        </authorList>
    </citation>
    <scope>NUCLEOTIDE SEQUENCE</scope>
</reference>
<accession>A0AAV2MZ40</accession>
<keyword evidence="2" id="KW-1185">Reference proteome</keyword>